<evidence type="ECO:0000256" key="5">
    <source>
        <dbReference type="ARBA" id="ARBA00023069"/>
    </source>
</evidence>
<proteinExistence type="predicted"/>
<sequence length="244" mass="27895">MEESIRLKPAEWSSSFLSAVLPITDKKFCTGSSYSGEWDNCHRMHGTGVYRFPNGVEYHGQFKEGVFHGDGYILFPNHYKVRAKWDHGKLGSYEIVFPDDLIFVEKNWAYCTKGDRRYAECIRQGIPPVGDGYITKEKPPRDIPPGCYDTEEGFYNPKTGLLYSVENPNLAVRVPSSEEDRWAIANCRKAERETVGFYGALDIINDMTEQNGDEESGYQYTKRSEYGSYTDQLSQHSEDISVPF</sequence>
<keyword evidence="8" id="KW-1185">Reference proteome</keyword>
<evidence type="ECO:0000256" key="2">
    <source>
        <dbReference type="ARBA" id="ARBA00016322"/>
    </source>
</evidence>
<dbReference type="Gene3D" id="2.20.110.10">
    <property type="entry name" value="Histone H3 K4-specific methyltransferase SET7/9 N-terminal domain"/>
    <property type="match status" value="1"/>
</dbReference>
<comment type="subcellular location">
    <subcellularLocation>
        <location evidence="1">Cell projection</location>
        <location evidence="1">Cilium</location>
        <location evidence="1">Flagellum</location>
    </subcellularLocation>
</comment>
<dbReference type="AlphaFoldDB" id="A0A7R8UGR3"/>
<dbReference type="InterPro" id="IPR042814">
    <property type="entry name" value="Morn5"/>
</dbReference>
<evidence type="ECO:0000256" key="1">
    <source>
        <dbReference type="ARBA" id="ARBA00004230"/>
    </source>
</evidence>
<dbReference type="SMART" id="SM00698">
    <property type="entry name" value="MORN"/>
    <property type="match status" value="2"/>
</dbReference>
<evidence type="ECO:0000256" key="4">
    <source>
        <dbReference type="ARBA" id="ARBA00022846"/>
    </source>
</evidence>
<dbReference type="OMA" id="RRFYKEI"/>
<dbReference type="InterPro" id="IPR003409">
    <property type="entry name" value="MORN"/>
</dbReference>
<accession>A0A7R8UGR3</accession>
<gene>
    <name evidence="7" type="ORF">HERILL_LOCUS3564</name>
</gene>
<protein>
    <recommendedName>
        <fullName evidence="2">MORN repeat-containing protein 5</fullName>
    </recommendedName>
</protein>
<dbReference type="EMBL" id="LR899010">
    <property type="protein sequence ID" value="CAD7080410.1"/>
    <property type="molecule type" value="Genomic_DNA"/>
</dbReference>
<dbReference type="SUPFAM" id="SSF82185">
    <property type="entry name" value="Histone H3 K4-specific methyltransferase SET7/9 N-terminal domain"/>
    <property type="match status" value="1"/>
</dbReference>
<dbReference type="GO" id="GO:0031514">
    <property type="term" value="C:motile cilium"/>
    <property type="evidence" value="ECO:0007669"/>
    <property type="project" value="UniProtKB-SubCell"/>
</dbReference>
<reference evidence="7 8" key="1">
    <citation type="submission" date="2020-11" db="EMBL/GenBank/DDBJ databases">
        <authorList>
            <person name="Wallbank WR R."/>
            <person name="Pardo Diaz C."/>
            <person name="Kozak K."/>
            <person name="Martin S."/>
            <person name="Jiggins C."/>
            <person name="Moest M."/>
            <person name="Warren A I."/>
            <person name="Generalovic N T."/>
            <person name="Byers J.R.P. K."/>
            <person name="Montejo-Kovacevich G."/>
            <person name="Yen C E."/>
        </authorList>
    </citation>
    <scope>NUCLEOTIDE SEQUENCE [LARGE SCALE GENOMIC DNA]</scope>
</reference>
<dbReference type="OrthoDB" id="300500at2759"/>
<name>A0A7R8UGR3_HERIL</name>
<evidence type="ECO:0000256" key="3">
    <source>
        <dbReference type="ARBA" id="ARBA00022737"/>
    </source>
</evidence>
<evidence type="ECO:0000256" key="6">
    <source>
        <dbReference type="ARBA" id="ARBA00023273"/>
    </source>
</evidence>
<organism evidence="7 8">
    <name type="scientific">Hermetia illucens</name>
    <name type="common">Black soldier fly</name>
    <dbReference type="NCBI Taxonomy" id="343691"/>
    <lineage>
        <taxon>Eukaryota</taxon>
        <taxon>Metazoa</taxon>
        <taxon>Ecdysozoa</taxon>
        <taxon>Arthropoda</taxon>
        <taxon>Hexapoda</taxon>
        <taxon>Insecta</taxon>
        <taxon>Pterygota</taxon>
        <taxon>Neoptera</taxon>
        <taxon>Endopterygota</taxon>
        <taxon>Diptera</taxon>
        <taxon>Brachycera</taxon>
        <taxon>Stratiomyomorpha</taxon>
        <taxon>Stratiomyidae</taxon>
        <taxon>Hermetiinae</taxon>
        <taxon>Hermetia</taxon>
    </lineage>
</organism>
<keyword evidence="5" id="KW-0969">Cilium</keyword>
<dbReference type="InParanoid" id="A0A7R8UGR3"/>
<dbReference type="PANTHER" id="PTHR46437">
    <property type="entry name" value="MORN REPEAT-CONTAINING PROTEIN 5"/>
    <property type="match status" value="1"/>
</dbReference>
<dbReference type="Proteomes" id="UP000594454">
    <property type="component" value="Chromosome 2"/>
</dbReference>
<dbReference type="Pfam" id="PF02493">
    <property type="entry name" value="MORN"/>
    <property type="match status" value="2"/>
</dbReference>
<keyword evidence="6" id="KW-0966">Cell projection</keyword>
<evidence type="ECO:0000313" key="8">
    <source>
        <dbReference type="Proteomes" id="UP000594454"/>
    </source>
</evidence>
<keyword evidence="4" id="KW-0282">Flagellum</keyword>
<evidence type="ECO:0000313" key="7">
    <source>
        <dbReference type="EMBL" id="CAD7080410.1"/>
    </source>
</evidence>
<keyword evidence="3" id="KW-0677">Repeat</keyword>
<dbReference type="PANTHER" id="PTHR46437:SF1">
    <property type="entry name" value="MORN REPEAT-CONTAINING PROTEIN 5"/>
    <property type="match status" value="1"/>
</dbReference>